<evidence type="ECO:0000313" key="3">
    <source>
        <dbReference type="Proteomes" id="UP000075606"/>
    </source>
</evidence>
<proteinExistence type="predicted"/>
<dbReference type="Proteomes" id="UP000075606">
    <property type="component" value="Unassembled WGS sequence"/>
</dbReference>
<dbReference type="InterPro" id="IPR036514">
    <property type="entry name" value="SGNH_hydro_sf"/>
</dbReference>
<dbReference type="SUPFAM" id="SSF52266">
    <property type="entry name" value="SGNH hydrolase"/>
    <property type="match status" value="2"/>
</dbReference>
<dbReference type="EMBL" id="LRPC01000028">
    <property type="protein sequence ID" value="KYG73295.1"/>
    <property type="molecule type" value="Genomic_DNA"/>
</dbReference>
<comment type="caution">
    <text evidence="2">The sequence shown here is derived from an EMBL/GenBank/DDBJ whole genome shotgun (WGS) entry which is preliminary data.</text>
</comment>
<sequence>MKMKRLKTYLFALLPLAFITFSCDEEDILVQEQLDNNPLPGAETGDGGVLDLSNYISLGNSITAGFMDNALYTNGQNHSFPNLLATQFAIQGVGGGSFNQPDINSANGFSGVSGTNILGRYELSLAQQRPVPTVGEAIGDFSGNKSELNNFGVPGMKITDATNPGFANPYYLRFASNPGTSTVLGDALSTTPTFFSYWLGNNDILGYAVAGGVDESSITSQPNFQSALEQSLGALVQSGAEGVVMTLPPFVLLPYFRAVKWNAITLDQATADQLNAGLGSVNQVLEGMVEANLITQADYDEREISYSAGANPILAHDTELEDLGPKFDLLLLLNRISAAQREQLRPYEQSRPLRNGELPLLTAGSLLGTEADGDNSANTPTTTIGAVIPLGYNLLNPSNSDGDGLFLNIEEFETVVEMTATYNATIAGVVAGINAQANGSITLVDVQPAFADAFGLSPALANALFDPSNGANPALAAFADAAEARADGTLGIMIEGHNLQPDFAPNGIFSTDGIHPNPRGHAIIANLIIEALNNQKGADIPMVNVTALRGILARDF</sequence>
<evidence type="ECO:0008006" key="4">
    <source>
        <dbReference type="Google" id="ProtNLM"/>
    </source>
</evidence>
<dbReference type="STRING" id="333140.AWW68_11325"/>
<keyword evidence="1" id="KW-0732">Signal</keyword>
<dbReference type="GO" id="GO:0016788">
    <property type="term" value="F:hydrolase activity, acting on ester bonds"/>
    <property type="evidence" value="ECO:0007669"/>
    <property type="project" value="UniProtKB-ARBA"/>
</dbReference>
<dbReference type="Gene3D" id="3.40.50.1110">
    <property type="entry name" value="SGNH hydrolase"/>
    <property type="match status" value="2"/>
</dbReference>
<evidence type="ECO:0000313" key="2">
    <source>
        <dbReference type="EMBL" id="KYG73295.1"/>
    </source>
</evidence>
<dbReference type="AlphaFoldDB" id="A0A150X3I5"/>
<reference evidence="2 3" key="1">
    <citation type="submission" date="2016-01" db="EMBL/GenBank/DDBJ databases">
        <title>Genome sequencing of Roseivirga spongicola UST030701-084.</title>
        <authorList>
            <person name="Selvaratnam C."/>
            <person name="Thevarajoo S."/>
            <person name="Goh K.M."/>
            <person name="Ee R."/>
            <person name="Chan K.-G."/>
            <person name="Chong C.S."/>
        </authorList>
    </citation>
    <scope>NUCLEOTIDE SEQUENCE [LARGE SCALE GENOMIC DNA]</scope>
    <source>
        <strain evidence="2 3">UST030701-084</strain>
    </source>
</reference>
<feature type="signal peptide" evidence="1">
    <location>
        <begin position="1"/>
        <end position="22"/>
    </location>
</feature>
<organism evidence="2 3">
    <name type="scientific">Roseivirga spongicola</name>
    <dbReference type="NCBI Taxonomy" id="333140"/>
    <lineage>
        <taxon>Bacteria</taxon>
        <taxon>Pseudomonadati</taxon>
        <taxon>Bacteroidota</taxon>
        <taxon>Cytophagia</taxon>
        <taxon>Cytophagales</taxon>
        <taxon>Roseivirgaceae</taxon>
        <taxon>Roseivirga</taxon>
    </lineage>
</organism>
<evidence type="ECO:0000256" key="1">
    <source>
        <dbReference type="SAM" id="SignalP"/>
    </source>
</evidence>
<name>A0A150X3I5_9BACT</name>
<gene>
    <name evidence="2" type="ORF">AWW68_11325</name>
</gene>
<keyword evidence="3" id="KW-1185">Reference proteome</keyword>
<feature type="chain" id="PRO_5007574012" description="G-D-S-L family lipolytic protein" evidence="1">
    <location>
        <begin position="23"/>
        <end position="556"/>
    </location>
</feature>
<accession>A0A150X3I5</accession>
<dbReference type="PROSITE" id="PS51257">
    <property type="entry name" value="PROKAR_LIPOPROTEIN"/>
    <property type="match status" value="1"/>
</dbReference>
<protein>
    <recommendedName>
        <fullName evidence="4">G-D-S-L family lipolytic protein</fullName>
    </recommendedName>
</protein>